<dbReference type="RefSeq" id="WP_210594982.1">
    <property type="nucleotide sequence ID" value="NZ_JAGKSQ010000001.1"/>
</dbReference>
<dbReference type="InterPro" id="IPR036594">
    <property type="entry name" value="Meth_synthase_dom"/>
</dbReference>
<dbReference type="Gene3D" id="1.10.1240.10">
    <property type="entry name" value="Methionine synthase domain"/>
    <property type="match status" value="1"/>
</dbReference>
<feature type="domain" description="B12-binding" evidence="1">
    <location>
        <begin position="88"/>
        <end position="213"/>
    </location>
</feature>
<accession>A0A940WXF2</accession>
<dbReference type="AlphaFoldDB" id="A0A940WXF2"/>
<reference evidence="2" key="1">
    <citation type="submission" date="2021-03" db="EMBL/GenBank/DDBJ databases">
        <title>Bacillus suaedae sp. nov., isolated from Suaeda aralocaspica.</title>
        <authorList>
            <person name="Lei R.F.R."/>
        </authorList>
    </citation>
    <scope>NUCLEOTIDE SEQUENCE</scope>
    <source>
        <strain evidence="2">YZJH907-2</strain>
    </source>
</reference>
<evidence type="ECO:0000313" key="3">
    <source>
        <dbReference type="Proteomes" id="UP000678228"/>
    </source>
</evidence>
<dbReference type="SUPFAM" id="SSF52242">
    <property type="entry name" value="Cobalamin (vitamin B12)-binding domain"/>
    <property type="match status" value="1"/>
</dbReference>
<dbReference type="SUPFAM" id="SSF47644">
    <property type="entry name" value="Methionine synthase domain"/>
    <property type="match status" value="1"/>
</dbReference>
<dbReference type="GO" id="GO:0031419">
    <property type="term" value="F:cobalamin binding"/>
    <property type="evidence" value="ECO:0007669"/>
    <property type="project" value="InterPro"/>
</dbReference>
<dbReference type="EMBL" id="JAGKSQ010000001">
    <property type="protein sequence ID" value="MBP3949599.1"/>
    <property type="molecule type" value="Genomic_DNA"/>
</dbReference>
<dbReference type="CDD" id="cd02065">
    <property type="entry name" value="B12-binding_like"/>
    <property type="match status" value="1"/>
</dbReference>
<organism evidence="2 3">
    <name type="scientific">Halalkalibacter suaedae</name>
    <dbReference type="NCBI Taxonomy" id="2822140"/>
    <lineage>
        <taxon>Bacteria</taxon>
        <taxon>Bacillati</taxon>
        <taxon>Bacillota</taxon>
        <taxon>Bacilli</taxon>
        <taxon>Bacillales</taxon>
        <taxon>Bacillaceae</taxon>
        <taxon>Halalkalibacter</taxon>
    </lineage>
</organism>
<dbReference type="PROSITE" id="PS51332">
    <property type="entry name" value="B12_BINDING"/>
    <property type="match status" value="1"/>
</dbReference>
<protein>
    <submittedName>
        <fullName evidence="2">Cobalamin-dependent protein</fullName>
    </submittedName>
</protein>
<dbReference type="Proteomes" id="UP000678228">
    <property type="component" value="Unassembled WGS sequence"/>
</dbReference>
<dbReference type="Gene3D" id="3.40.50.280">
    <property type="entry name" value="Cobalamin-binding domain"/>
    <property type="match status" value="1"/>
</dbReference>
<gene>
    <name evidence="2" type="ORF">J7W16_00540</name>
</gene>
<dbReference type="Pfam" id="PF02310">
    <property type="entry name" value="B12-binding"/>
    <property type="match status" value="1"/>
</dbReference>
<dbReference type="GO" id="GO:0046872">
    <property type="term" value="F:metal ion binding"/>
    <property type="evidence" value="ECO:0007669"/>
    <property type="project" value="InterPro"/>
</dbReference>
<dbReference type="Pfam" id="PF02607">
    <property type="entry name" value="B12-binding_2"/>
    <property type="match status" value="1"/>
</dbReference>
<comment type="caution">
    <text evidence="2">The sequence shown here is derived from an EMBL/GenBank/DDBJ whole genome shotgun (WGS) entry which is preliminary data.</text>
</comment>
<evidence type="ECO:0000313" key="2">
    <source>
        <dbReference type="EMBL" id="MBP3949599.1"/>
    </source>
</evidence>
<keyword evidence="3" id="KW-1185">Reference proteome</keyword>
<dbReference type="InterPro" id="IPR006158">
    <property type="entry name" value="Cobalamin-bd"/>
</dbReference>
<sequence>MEESSKRLAHAFLQGDIHSSWQIVQEHINQGMNSYYIYEHLLSKAMYSIGDMWEENIITVADEHIATGVCDFILSRYAFNHINTNNHDKRAMFFCVEGEEHFLGIKMVNALFQENGWDVRFLGPNLPLEYALYSIQNFKPHVVGISVSLSTQLPQLEEYVNKINSLKERPDIIIGSRLGPMLSIFENMPNVHFIHSLQEIRAWFEEVPLQLSN</sequence>
<dbReference type="InterPro" id="IPR036724">
    <property type="entry name" value="Cobalamin-bd_sf"/>
</dbReference>
<evidence type="ECO:0000259" key="1">
    <source>
        <dbReference type="PROSITE" id="PS51332"/>
    </source>
</evidence>
<proteinExistence type="predicted"/>
<name>A0A940WXF2_9BACI</name>
<dbReference type="InterPro" id="IPR003759">
    <property type="entry name" value="Cbl-bd_cap"/>
</dbReference>